<accession>A0A9P9AGX2</accession>
<dbReference type="EMBL" id="JAGPYM010000149">
    <property type="protein sequence ID" value="KAH6866090.1"/>
    <property type="molecule type" value="Genomic_DNA"/>
</dbReference>
<dbReference type="OrthoDB" id="6220758at2759"/>
<evidence type="ECO:0000313" key="2">
    <source>
        <dbReference type="EMBL" id="KAH6866090.1"/>
    </source>
</evidence>
<evidence type="ECO:0000313" key="3">
    <source>
        <dbReference type="EMBL" id="KAH6873607.1"/>
    </source>
</evidence>
<name>A0A9P9AGX2_9HYPO</name>
<proteinExistence type="predicted"/>
<dbReference type="Proteomes" id="UP000777438">
    <property type="component" value="Unassembled WGS sequence"/>
</dbReference>
<gene>
    <name evidence="4" type="ORF">B0T10DRAFT_498989</name>
    <name evidence="3" type="ORF">B0T10DRAFT_499650</name>
    <name evidence="2" type="ORF">B0T10DRAFT_502847</name>
</gene>
<sequence length="113" mass="12501">MCHAGFSKTRSTALFIGVSRRNIAPLSPLQFRTTPARTIATRPSSKQPNPFKRPAETMSPMQEHAPQPTESEEDVAADRSAIDPLHKPNPTESQENAMADRSPDDPLQQKVPR</sequence>
<feature type="compositionally biased region" description="Low complexity" evidence="1">
    <location>
        <begin position="32"/>
        <end position="43"/>
    </location>
</feature>
<dbReference type="EMBL" id="JAGPYM010000040">
    <property type="protein sequence ID" value="KAH6874270.1"/>
    <property type="molecule type" value="Genomic_DNA"/>
</dbReference>
<feature type="region of interest" description="Disordered" evidence="1">
    <location>
        <begin position="28"/>
        <end position="113"/>
    </location>
</feature>
<dbReference type="EMBL" id="JAGPYM010000045">
    <property type="protein sequence ID" value="KAH6873607.1"/>
    <property type="molecule type" value="Genomic_DNA"/>
</dbReference>
<feature type="compositionally biased region" description="Basic and acidic residues" evidence="1">
    <location>
        <begin position="76"/>
        <end position="86"/>
    </location>
</feature>
<dbReference type="AlphaFoldDB" id="A0A9P9AGX2"/>
<organism evidence="2 5">
    <name type="scientific">Thelonectria olida</name>
    <dbReference type="NCBI Taxonomy" id="1576542"/>
    <lineage>
        <taxon>Eukaryota</taxon>
        <taxon>Fungi</taxon>
        <taxon>Dikarya</taxon>
        <taxon>Ascomycota</taxon>
        <taxon>Pezizomycotina</taxon>
        <taxon>Sordariomycetes</taxon>
        <taxon>Hypocreomycetidae</taxon>
        <taxon>Hypocreales</taxon>
        <taxon>Nectriaceae</taxon>
        <taxon>Thelonectria</taxon>
    </lineage>
</organism>
<comment type="caution">
    <text evidence="2">The sequence shown here is derived from an EMBL/GenBank/DDBJ whole genome shotgun (WGS) entry which is preliminary data.</text>
</comment>
<keyword evidence="5" id="KW-1185">Reference proteome</keyword>
<evidence type="ECO:0000313" key="5">
    <source>
        <dbReference type="Proteomes" id="UP000777438"/>
    </source>
</evidence>
<protein>
    <submittedName>
        <fullName evidence="2">Uncharacterized protein</fullName>
    </submittedName>
</protein>
<evidence type="ECO:0000256" key="1">
    <source>
        <dbReference type="SAM" id="MobiDB-lite"/>
    </source>
</evidence>
<reference evidence="2 5" key="1">
    <citation type="journal article" date="2021" name="Nat. Commun.">
        <title>Genetic determinants of endophytism in the Arabidopsis root mycobiome.</title>
        <authorList>
            <person name="Mesny F."/>
            <person name="Miyauchi S."/>
            <person name="Thiergart T."/>
            <person name="Pickel B."/>
            <person name="Atanasova L."/>
            <person name="Karlsson M."/>
            <person name="Huettel B."/>
            <person name="Barry K.W."/>
            <person name="Haridas S."/>
            <person name="Chen C."/>
            <person name="Bauer D."/>
            <person name="Andreopoulos W."/>
            <person name="Pangilinan J."/>
            <person name="LaButti K."/>
            <person name="Riley R."/>
            <person name="Lipzen A."/>
            <person name="Clum A."/>
            <person name="Drula E."/>
            <person name="Henrissat B."/>
            <person name="Kohler A."/>
            <person name="Grigoriev I.V."/>
            <person name="Martin F.M."/>
            <person name="Hacquard S."/>
        </authorList>
    </citation>
    <scope>NUCLEOTIDE SEQUENCE [LARGE SCALE GENOMIC DNA]</scope>
    <source>
        <strain evidence="2 5">MPI-CAGE-CH-0241</strain>
    </source>
</reference>
<evidence type="ECO:0000313" key="4">
    <source>
        <dbReference type="EMBL" id="KAH6874270.1"/>
    </source>
</evidence>